<dbReference type="Proteomes" id="UP000705283">
    <property type="component" value="Unassembled WGS sequence"/>
</dbReference>
<dbReference type="InterPro" id="IPR036390">
    <property type="entry name" value="WH_DNA-bd_sf"/>
</dbReference>
<evidence type="ECO:0000256" key="1">
    <source>
        <dbReference type="ARBA" id="ARBA00009437"/>
    </source>
</evidence>
<evidence type="ECO:0000256" key="3">
    <source>
        <dbReference type="ARBA" id="ARBA00023015"/>
    </source>
</evidence>
<accession>A0AA40X2Z6</accession>
<evidence type="ECO:0000313" key="7">
    <source>
        <dbReference type="EMBL" id="MBF6637247.1"/>
    </source>
</evidence>
<dbReference type="InterPro" id="IPR000847">
    <property type="entry name" value="LysR_HTH_N"/>
</dbReference>
<dbReference type="RefSeq" id="WP_055771694.1">
    <property type="nucleotide sequence ID" value="NZ_JADMKS010000004.1"/>
</dbReference>
<dbReference type="SUPFAM" id="SSF46785">
    <property type="entry name" value="Winged helix' DNA-binding domain"/>
    <property type="match status" value="1"/>
</dbReference>
<dbReference type="PROSITE" id="PS50931">
    <property type="entry name" value="HTH_LYSR"/>
    <property type="match status" value="1"/>
</dbReference>
<gene>
    <name evidence="7" type="ORF">ITX54_11335</name>
</gene>
<keyword evidence="3" id="KW-0805">Transcription regulation</keyword>
<dbReference type="CDD" id="cd08422">
    <property type="entry name" value="PBP2_CrgA_like"/>
    <property type="match status" value="1"/>
</dbReference>
<dbReference type="GO" id="GO:0003677">
    <property type="term" value="F:DNA binding"/>
    <property type="evidence" value="ECO:0007669"/>
    <property type="project" value="UniProtKB-KW"/>
</dbReference>
<evidence type="ECO:0000259" key="6">
    <source>
        <dbReference type="PROSITE" id="PS50931"/>
    </source>
</evidence>
<dbReference type="PANTHER" id="PTHR30537:SF5">
    <property type="entry name" value="HTH-TYPE TRANSCRIPTIONAL ACTIVATOR TTDR-RELATED"/>
    <property type="match status" value="1"/>
</dbReference>
<dbReference type="SUPFAM" id="SSF53850">
    <property type="entry name" value="Periplasmic binding protein-like II"/>
    <property type="match status" value="1"/>
</dbReference>
<evidence type="ECO:0000256" key="5">
    <source>
        <dbReference type="ARBA" id="ARBA00023163"/>
    </source>
</evidence>
<dbReference type="InterPro" id="IPR058163">
    <property type="entry name" value="LysR-type_TF_proteobact-type"/>
</dbReference>
<comment type="similarity">
    <text evidence="1">Belongs to the LysR transcriptional regulatory family.</text>
</comment>
<dbReference type="GO" id="GO:0003700">
    <property type="term" value="F:DNA-binding transcription factor activity"/>
    <property type="evidence" value="ECO:0007669"/>
    <property type="project" value="InterPro"/>
</dbReference>
<dbReference type="AlphaFoldDB" id="A0AA40X2Z6"/>
<dbReference type="InterPro" id="IPR005119">
    <property type="entry name" value="LysR_subst-bd"/>
</dbReference>
<dbReference type="PANTHER" id="PTHR30537">
    <property type="entry name" value="HTH-TYPE TRANSCRIPTIONAL REGULATOR"/>
    <property type="match status" value="1"/>
</dbReference>
<protein>
    <submittedName>
        <fullName evidence="7">LysR family transcriptional regulator</fullName>
    </submittedName>
</protein>
<keyword evidence="4" id="KW-0238">DNA-binding</keyword>
<keyword evidence="2" id="KW-0678">Repressor</keyword>
<proteinExistence type="inferred from homology"/>
<reference evidence="7" key="1">
    <citation type="submission" date="2020-11" db="EMBL/GenBank/DDBJ databases">
        <authorList>
            <person name="Lee S.D."/>
        </authorList>
    </citation>
    <scope>NUCLEOTIDE SEQUENCE</scope>
    <source>
        <strain evidence="7">SAP-2</strain>
    </source>
</reference>
<dbReference type="Gene3D" id="3.40.190.290">
    <property type="match status" value="1"/>
</dbReference>
<sequence>MSSLRGMLEFVAVVECGTFTGAARQLDVSVSHISRQIADLERRLTTQLFVRTTRQMQLTEPGKRLFDHCDPLMQELMRAQETLLAEHDALEGPLRISVAGKLAEEQLVPLLSRFCRDNSQIQLEVDVSSRNVDMIAEGYHLAIRMGPLESTNSLISRRLISVPMVLLASPLLLEQIGPLRSPADLPEHLCLPLAHQPWTFIGDKKQIQVSPQGRFTTNSGAAAVQAAIDSIGIVNVLAYYATDVVESGKLVRLLPDWQSAEKTHFYIVYPAGRHMLVRVRRLIDFLQYSVENSLNYYV</sequence>
<dbReference type="Pfam" id="PF03466">
    <property type="entry name" value="LysR_substrate"/>
    <property type="match status" value="1"/>
</dbReference>
<dbReference type="EMBL" id="JADMKS010000004">
    <property type="protein sequence ID" value="MBF6637247.1"/>
    <property type="molecule type" value="Genomic_DNA"/>
</dbReference>
<dbReference type="Gene3D" id="1.10.10.10">
    <property type="entry name" value="Winged helix-like DNA-binding domain superfamily/Winged helix DNA-binding domain"/>
    <property type="match status" value="1"/>
</dbReference>
<keyword evidence="5" id="KW-0804">Transcription</keyword>
<organism evidence="7 8">
    <name type="scientific">Rouxiella silvae</name>
    <dbReference type="NCBI Taxonomy" id="1646373"/>
    <lineage>
        <taxon>Bacteria</taxon>
        <taxon>Pseudomonadati</taxon>
        <taxon>Pseudomonadota</taxon>
        <taxon>Gammaproteobacteria</taxon>
        <taxon>Enterobacterales</taxon>
        <taxon>Yersiniaceae</taxon>
        <taxon>Rouxiella</taxon>
    </lineage>
</organism>
<evidence type="ECO:0000313" key="8">
    <source>
        <dbReference type="Proteomes" id="UP000705283"/>
    </source>
</evidence>
<feature type="domain" description="HTH lysR-type" evidence="6">
    <location>
        <begin position="10"/>
        <end position="59"/>
    </location>
</feature>
<comment type="caution">
    <text evidence="7">The sequence shown here is derived from an EMBL/GenBank/DDBJ whole genome shotgun (WGS) entry which is preliminary data.</text>
</comment>
<name>A0AA40X2Z6_9GAMM</name>
<reference evidence="7" key="2">
    <citation type="submission" date="2022-09" db="EMBL/GenBank/DDBJ databases">
        <title>Rouxiella aceris sp. nov., isolated from tree sap and emended description of the genus Rhouxiella.</title>
        <authorList>
            <person name="Kim I.S."/>
        </authorList>
    </citation>
    <scope>NUCLEOTIDE SEQUENCE</scope>
    <source>
        <strain evidence="7">SAP-2</strain>
    </source>
</reference>
<evidence type="ECO:0000256" key="2">
    <source>
        <dbReference type="ARBA" id="ARBA00022491"/>
    </source>
</evidence>
<dbReference type="InterPro" id="IPR036388">
    <property type="entry name" value="WH-like_DNA-bd_sf"/>
</dbReference>
<evidence type="ECO:0000256" key="4">
    <source>
        <dbReference type="ARBA" id="ARBA00023125"/>
    </source>
</evidence>
<dbReference type="Pfam" id="PF00126">
    <property type="entry name" value="HTH_1"/>
    <property type="match status" value="1"/>
</dbReference>
<dbReference type="FunFam" id="1.10.10.10:FF:000001">
    <property type="entry name" value="LysR family transcriptional regulator"/>
    <property type="match status" value="1"/>
</dbReference>